<keyword evidence="4" id="KW-0862">Zinc</keyword>
<comment type="caution">
    <text evidence="11">The sequence shown here is derived from an EMBL/GenBank/DDBJ whole genome shotgun (WGS) entry which is preliminary data.</text>
</comment>
<feature type="domain" description="RING-type" evidence="8">
    <location>
        <begin position="14"/>
        <end position="54"/>
    </location>
</feature>
<dbReference type="SUPFAM" id="SSF57850">
    <property type="entry name" value="RING/U-box"/>
    <property type="match status" value="1"/>
</dbReference>
<dbReference type="PANTHER" id="PTHR25465">
    <property type="entry name" value="B-BOX DOMAIN CONTAINING"/>
    <property type="match status" value="1"/>
</dbReference>
<evidence type="ECO:0000256" key="1">
    <source>
        <dbReference type="ARBA" id="ARBA00022588"/>
    </source>
</evidence>
<dbReference type="Pfam" id="PF25600">
    <property type="entry name" value="TRIM_CC"/>
    <property type="match status" value="1"/>
</dbReference>
<evidence type="ECO:0000256" key="3">
    <source>
        <dbReference type="ARBA" id="ARBA00022771"/>
    </source>
</evidence>
<evidence type="ECO:0008006" key="13">
    <source>
        <dbReference type="Google" id="ProtNLM"/>
    </source>
</evidence>
<feature type="domain" description="B box-type" evidence="9">
    <location>
        <begin position="140"/>
        <end position="180"/>
    </location>
</feature>
<dbReference type="InterPro" id="IPR027370">
    <property type="entry name" value="Znf-RING_euk"/>
</dbReference>
<dbReference type="Pfam" id="PF13445">
    <property type="entry name" value="zf-RING_UBOX"/>
    <property type="match status" value="1"/>
</dbReference>
<dbReference type="Gene3D" id="3.30.160.60">
    <property type="entry name" value="Classic Zinc Finger"/>
    <property type="match status" value="1"/>
</dbReference>
<dbReference type="Gene3D" id="4.10.830.40">
    <property type="match status" value="1"/>
</dbReference>
<dbReference type="Proteomes" id="UP001557470">
    <property type="component" value="Unassembled WGS sequence"/>
</dbReference>
<sequence>MASPSLLPEEQFQCSICLEVFTDPVTIPCGHNYCKVCISGYWNIIEQCQCPMCKETFDKRPKLKPNTTLREVVNHFKRIRDRDSTAEPGEVACDVCTERKLKALKSCLDCLTSYCQTHLQPHHVAPALKRHKLINPVENLKDRLCKTHDSSLELFCRTDQMCVCQFCTENDHKGHHIVPVKKEFSERKAELGRKKSQVQGIIKKHLQKVKEIKCSLEVSKRDAERELADSNQTFSALVGSVQRTQAEVAQMIGEKKEAAQRHAERLIKELEREITELERRHSEMEQRSHMKDQLHLIQSSSILGLPTTTKVWSNLCLTWNLKKEMCILDKTVRRALSELELKCKKVLETSASDDLKRMQLCAVDVTMDADTAHALITVSGNGKIVRTGHFQQNDYNRKRFTSCVAVLAKEGFSSGRFYYEVQVKGKTGWNVGVAKESIKRNGQALYPKDGVWTIWLSFQTDYEACTYPHTSLSLKSKPETLGVFVDYEGGQVSFYDVDTKCHIFSFTGCKFTEKLYPYLNPFDDYDGSNSAPMIITPVNQTP</sequence>
<dbReference type="SMART" id="SM00504">
    <property type="entry name" value="Ubox"/>
    <property type="match status" value="1"/>
</dbReference>
<dbReference type="SUPFAM" id="SSF57845">
    <property type="entry name" value="B-box zinc-binding domain"/>
    <property type="match status" value="1"/>
</dbReference>
<dbReference type="SMART" id="SM00449">
    <property type="entry name" value="SPRY"/>
    <property type="match status" value="1"/>
</dbReference>
<dbReference type="SMART" id="SM00336">
    <property type="entry name" value="BBOX"/>
    <property type="match status" value="1"/>
</dbReference>
<evidence type="ECO:0000256" key="7">
    <source>
        <dbReference type="SAM" id="Coils"/>
    </source>
</evidence>
<accession>A0ABD0XFF2</accession>
<dbReference type="AlphaFoldDB" id="A0ABD0XFF2"/>
<evidence type="ECO:0000259" key="8">
    <source>
        <dbReference type="PROSITE" id="PS50089"/>
    </source>
</evidence>
<dbReference type="InterPro" id="IPR013083">
    <property type="entry name" value="Znf_RING/FYVE/PHD"/>
</dbReference>
<evidence type="ECO:0000259" key="9">
    <source>
        <dbReference type="PROSITE" id="PS50119"/>
    </source>
</evidence>
<evidence type="ECO:0000256" key="2">
    <source>
        <dbReference type="ARBA" id="ARBA00022723"/>
    </source>
</evidence>
<evidence type="ECO:0000256" key="6">
    <source>
        <dbReference type="PROSITE-ProRule" id="PRU00024"/>
    </source>
</evidence>
<dbReference type="CDD" id="cd13733">
    <property type="entry name" value="SPRY_PRY_C-I_1"/>
    <property type="match status" value="1"/>
</dbReference>
<dbReference type="InterPro" id="IPR000315">
    <property type="entry name" value="Znf_B-box"/>
</dbReference>
<keyword evidence="7" id="KW-0175">Coiled coil</keyword>
<evidence type="ECO:0000256" key="5">
    <source>
        <dbReference type="ARBA" id="ARBA00022859"/>
    </source>
</evidence>
<dbReference type="GO" id="GO:0008270">
    <property type="term" value="F:zinc ion binding"/>
    <property type="evidence" value="ECO:0007669"/>
    <property type="project" value="UniProtKB-KW"/>
</dbReference>
<dbReference type="InterPro" id="IPR003613">
    <property type="entry name" value="Ubox_domain"/>
</dbReference>
<dbReference type="InterPro" id="IPR051051">
    <property type="entry name" value="E3_ubiq-ligase_TRIM/RNF"/>
</dbReference>
<evidence type="ECO:0000313" key="11">
    <source>
        <dbReference type="EMBL" id="KAL1006649.1"/>
    </source>
</evidence>
<evidence type="ECO:0000259" key="10">
    <source>
        <dbReference type="PROSITE" id="PS50188"/>
    </source>
</evidence>
<dbReference type="SMART" id="SM00589">
    <property type="entry name" value="PRY"/>
    <property type="match status" value="1"/>
</dbReference>
<dbReference type="InterPro" id="IPR013320">
    <property type="entry name" value="ConA-like_dom_sf"/>
</dbReference>
<dbReference type="PROSITE" id="PS50188">
    <property type="entry name" value="B302_SPRY"/>
    <property type="match status" value="1"/>
</dbReference>
<evidence type="ECO:0000256" key="4">
    <source>
        <dbReference type="ARBA" id="ARBA00022833"/>
    </source>
</evidence>
<dbReference type="PROSITE" id="PS50089">
    <property type="entry name" value="ZF_RING_2"/>
    <property type="match status" value="1"/>
</dbReference>
<dbReference type="Pfam" id="PF00643">
    <property type="entry name" value="zf-B_box"/>
    <property type="match status" value="1"/>
</dbReference>
<proteinExistence type="predicted"/>
<keyword evidence="3 6" id="KW-0863">Zinc-finger</keyword>
<dbReference type="InterPro" id="IPR001870">
    <property type="entry name" value="B30.2/SPRY"/>
</dbReference>
<dbReference type="Gene3D" id="2.60.120.920">
    <property type="match status" value="1"/>
</dbReference>
<dbReference type="GO" id="GO:0005737">
    <property type="term" value="C:cytoplasm"/>
    <property type="evidence" value="ECO:0007669"/>
    <property type="project" value="UniProtKB-ARBA"/>
</dbReference>
<dbReference type="Pfam" id="PF00622">
    <property type="entry name" value="SPRY"/>
    <property type="match status" value="1"/>
</dbReference>
<dbReference type="CDD" id="cd19769">
    <property type="entry name" value="Bbox2_TRIM16-like"/>
    <property type="match status" value="1"/>
</dbReference>
<dbReference type="EMBL" id="JAGEUA010000002">
    <property type="protein sequence ID" value="KAL1006649.1"/>
    <property type="molecule type" value="Genomic_DNA"/>
</dbReference>
<keyword evidence="5" id="KW-0391">Immunity</keyword>
<feature type="coiled-coil region" evidence="7">
    <location>
        <begin position="241"/>
        <end position="287"/>
    </location>
</feature>
<dbReference type="SMART" id="SM00184">
    <property type="entry name" value="RING"/>
    <property type="match status" value="1"/>
</dbReference>
<evidence type="ECO:0000313" key="12">
    <source>
        <dbReference type="Proteomes" id="UP001557470"/>
    </source>
</evidence>
<dbReference type="InterPro" id="IPR003877">
    <property type="entry name" value="SPRY_dom"/>
</dbReference>
<keyword evidence="12" id="KW-1185">Reference proteome</keyword>
<dbReference type="GO" id="GO:0045087">
    <property type="term" value="P:innate immune response"/>
    <property type="evidence" value="ECO:0007669"/>
    <property type="project" value="UniProtKB-KW"/>
</dbReference>
<dbReference type="PROSITE" id="PS50119">
    <property type="entry name" value="ZF_BBOX"/>
    <property type="match status" value="1"/>
</dbReference>
<dbReference type="PANTHER" id="PTHR25465:SF32">
    <property type="entry name" value="BLOODTHIRSTY-RELATED GENE FAMILY, MEMBER 16 ISOFORM X1-RELATED"/>
    <property type="match status" value="1"/>
</dbReference>
<keyword evidence="1" id="KW-0399">Innate immunity</keyword>
<dbReference type="PRINTS" id="PR01407">
    <property type="entry name" value="BUTYPHLNCDUF"/>
</dbReference>
<dbReference type="InterPro" id="IPR043136">
    <property type="entry name" value="B30.2/SPRY_sf"/>
</dbReference>
<dbReference type="PROSITE" id="PS00518">
    <property type="entry name" value="ZF_RING_1"/>
    <property type="match status" value="1"/>
</dbReference>
<feature type="domain" description="B30.2/SPRY" evidence="10">
    <location>
        <begin position="345"/>
        <end position="538"/>
    </location>
</feature>
<dbReference type="InterPro" id="IPR058030">
    <property type="entry name" value="TRIM8/14/16/25/29/45/65_CC"/>
</dbReference>
<name>A0ABD0XFF2_UMBPY</name>
<dbReference type="Gene3D" id="3.30.40.10">
    <property type="entry name" value="Zinc/RING finger domain, C3HC4 (zinc finger)"/>
    <property type="match status" value="1"/>
</dbReference>
<dbReference type="Pfam" id="PF13765">
    <property type="entry name" value="PRY"/>
    <property type="match status" value="1"/>
</dbReference>
<dbReference type="InterPro" id="IPR017907">
    <property type="entry name" value="Znf_RING_CS"/>
</dbReference>
<organism evidence="11 12">
    <name type="scientific">Umbra pygmaea</name>
    <name type="common">Eastern mudminnow</name>
    <dbReference type="NCBI Taxonomy" id="75934"/>
    <lineage>
        <taxon>Eukaryota</taxon>
        <taxon>Metazoa</taxon>
        <taxon>Chordata</taxon>
        <taxon>Craniata</taxon>
        <taxon>Vertebrata</taxon>
        <taxon>Euteleostomi</taxon>
        <taxon>Actinopterygii</taxon>
        <taxon>Neopterygii</taxon>
        <taxon>Teleostei</taxon>
        <taxon>Protacanthopterygii</taxon>
        <taxon>Esociformes</taxon>
        <taxon>Umbridae</taxon>
        <taxon>Umbra</taxon>
    </lineage>
</organism>
<dbReference type="InterPro" id="IPR006574">
    <property type="entry name" value="PRY"/>
</dbReference>
<dbReference type="SUPFAM" id="SSF49899">
    <property type="entry name" value="Concanavalin A-like lectins/glucanases"/>
    <property type="match status" value="1"/>
</dbReference>
<keyword evidence="2" id="KW-0479">Metal-binding</keyword>
<gene>
    <name evidence="11" type="ORF">UPYG_G00074920</name>
</gene>
<protein>
    <recommendedName>
        <fullName evidence="13">E3 ubiquitin-protein ligase TRIM39-like</fullName>
    </recommendedName>
</protein>
<dbReference type="FunFam" id="2.60.120.920:FF:000004">
    <property type="entry name" value="Butyrophilin subfamily 1 member A1"/>
    <property type="match status" value="1"/>
</dbReference>
<dbReference type="InterPro" id="IPR001841">
    <property type="entry name" value="Znf_RING"/>
</dbReference>
<dbReference type="InterPro" id="IPR003879">
    <property type="entry name" value="Butyrophylin_SPRY"/>
</dbReference>
<reference evidence="11 12" key="1">
    <citation type="submission" date="2024-06" db="EMBL/GenBank/DDBJ databases">
        <authorList>
            <person name="Pan Q."/>
            <person name="Wen M."/>
            <person name="Jouanno E."/>
            <person name="Zahm M."/>
            <person name="Klopp C."/>
            <person name="Cabau C."/>
            <person name="Louis A."/>
            <person name="Berthelot C."/>
            <person name="Parey E."/>
            <person name="Roest Crollius H."/>
            <person name="Montfort J."/>
            <person name="Robinson-Rechavi M."/>
            <person name="Bouchez O."/>
            <person name="Lampietro C."/>
            <person name="Lopez Roques C."/>
            <person name="Donnadieu C."/>
            <person name="Postlethwait J."/>
            <person name="Bobe J."/>
            <person name="Verreycken H."/>
            <person name="Guiguen Y."/>
        </authorList>
    </citation>
    <scope>NUCLEOTIDE SEQUENCE [LARGE SCALE GENOMIC DNA]</scope>
    <source>
        <strain evidence="11">Up_M1</strain>
        <tissue evidence="11">Testis</tissue>
    </source>
</reference>